<sequence>MTNIVELRAGIKVWLDGCSWEVVALQGHDVTLRSGERMQRVAVTEIAARGTAISPPDDTASADPAAVVLSSLTATQIQELETRAEHVRGILTEVATSGAELESVLATRAAELHVSVRTLYRWIAGYRAAGVAGLTDSRIRSRYATSVDHRWDAACVRVLDRYVTVSTPTIGAVIDAVAKDLEAEFGPGMVPLPSLSTAYRRVKTLSKGRHAFGSAKGRRSVADRPRGVLGRLRATRPGEYVVLDTTALDVFAMEPVTMRWVGVELTVAMDLFTRCILGLRLTPLSTRSQDVANVLYQCITPARDTDPTADQLWPYHGVPRNLLVGTESPDGISQRRVGDLPACLPEAIVVDHGKQYLSSHVIGVCARLGITVQPAIPHKPTDKPTVERFFRTLRESLLQHLPAYKGPDVYSRGKDVEDAAFYYASELEQIIREWVGRVYHHTRHDGLCVPELPRVGFSPSEMFEIGVAKSGGLLLPANPDLAYEFLDVRWRTIQHYGVEVDGLRYDGSGLTLYRTTRSPYGGVHAGKWPIFVDNHDIRHAWFQDPDSHRWHQLVWEHGACLNQPFSRDAADYAKRIAVREHRHFDPAAAVRDLLLAWSRDDVATRRDRALARRLSAHRPHPETEGQQSGIDDERDTASVPGVAELLDELATSRTQRLEVVDDVDVFDRYYAEHPDEDVFEVFDE</sequence>
<dbReference type="EMBL" id="FNDN01000011">
    <property type="protein sequence ID" value="SDI82567.1"/>
    <property type="molecule type" value="Genomic_DNA"/>
</dbReference>
<dbReference type="PROSITE" id="PS50994">
    <property type="entry name" value="INTEGRASE"/>
    <property type="match status" value="1"/>
</dbReference>
<accession>A0A1G8NQZ7</accession>
<evidence type="ECO:0000256" key="1">
    <source>
        <dbReference type="SAM" id="MobiDB-lite"/>
    </source>
</evidence>
<dbReference type="AlphaFoldDB" id="A0A1G8NQZ7"/>
<reference evidence="3 4" key="1">
    <citation type="submission" date="2016-10" db="EMBL/GenBank/DDBJ databases">
        <authorList>
            <person name="de Groot N.N."/>
        </authorList>
    </citation>
    <scope>NUCLEOTIDE SEQUENCE [LARGE SCALE GENOMIC DNA]</scope>
    <source>
        <strain evidence="3 4">DSM 44892</strain>
    </source>
</reference>
<feature type="region of interest" description="Disordered" evidence="1">
    <location>
        <begin position="612"/>
        <end position="635"/>
    </location>
</feature>
<evidence type="ECO:0000313" key="3">
    <source>
        <dbReference type="EMBL" id="SDI82567.1"/>
    </source>
</evidence>
<protein>
    <submittedName>
        <fullName evidence="3">Helix-turn-helix domain-containing protein</fullName>
    </submittedName>
</protein>
<gene>
    <name evidence="3" type="ORF">SAMN05444695_111143</name>
</gene>
<keyword evidence="4" id="KW-1185">Reference proteome</keyword>
<dbReference type="GO" id="GO:0003676">
    <property type="term" value="F:nucleic acid binding"/>
    <property type="evidence" value="ECO:0007669"/>
    <property type="project" value="InterPro"/>
</dbReference>
<dbReference type="Proteomes" id="UP000183263">
    <property type="component" value="Unassembled WGS sequence"/>
</dbReference>
<dbReference type="RefSeq" id="WP_172506154.1">
    <property type="nucleotide sequence ID" value="NZ_CP048813.1"/>
</dbReference>
<dbReference type="SUPFAM" id="SSF53098">
    <property type="entry name" value="Ribonuclease H-like"/>
    <property type="match status" value="1"/>
</dbReference>
<dbReference type="InterPro" id="IPR055247">
    <property type="entry name" value="InsJ-like_HTH"/>
</dbReference>
<organism evidence="3 4">
    <name type="scientific">Rhodococcus triatomae</name>
    <dbReference type="NCBI Taxonomy" id="300028"/>
    <lineage>
        <taxon>Bacteria</taxon>
        <taxon>Bacillati</taxon>
        <taxon>Actinomycetota</taxon>
        <taxon>Actinomycetes</taxon>
        <taxon>Mycobacteriales</taxon>
        <taxon>Nocardiaceae</taxon>
        <taxon>Rhodococcus</taxon>
    </lineage>
</organism>
<dbReference type="InterPro" id="IPR036397">
    <property type="entry name" value="RNaseH_sf"/>
</dbReference>
<dbReference type="Pfam" id="PF13518">
    <property type="entry name" value="HTH_28"/>
    <property type="match status" value="1"/>
</dbReference>
<name>A0A1G8NQZ7_9NOCA</name>
<evidence type="ECO:0000313" key="4">
    <source>
        <dbReference type="Proteomes" id="UP000183263"/>
    </source>
</evidence>
<dbReference type="InterPro" id="IPR001584">
    <property type="entry name" value="Integrase_cat-core"/>
</dbReference>
<dbReference type="GO" id="GO:0015074">
    <property type="term" value="P:DNA integration"/>
    <property type="evidence" value="ECO:0007669"/>
    <property type="project" value="InterPro"/>
</dbReference>
<feature type="domain" description="Integrase catalytic" evidence="2">
    <location>
        <begin position="233"/>
        <end position="467"/>
    </location>
</feature>
<evidence type="ECO:0000259" key="2">
    <source>
        <dbReference type="PROSITE" id="PS50994"/>
    </source>
</evidence>
<dbReference type="Gene3D" id="3.30.420.10">
    <property type="entry name" value="Ribonuclease H-like superfamily/Ribonuclease H"/>
    <property type="match status" value="1"/>
</dbReference>
<dbReference type="InterPro" id="IPR012337">
    <property type="entry name" value="RNaseH-like_sf"/>
</dbReference>
<proteinExistence type="predicted"/>